<keyword evidence="3" id="KW-1185">Reference proteome</keyword>
<gene>
    <name evidence="2" type="ORF">S1361_17185</name>
</gene>
<sequence>MIPIAYGGIRPGFRRLGGRGGSGRPETPTPPADERRGSPLLAEAPRRYGHPSPRPVPLGQGFPGPASRTAPSPHRIPVPTPAHPTPRAIRVHRSPR</sequence>
<dbReference type="EMBL" id="CP071839">
    <property type="protein sequence ID" value="QTD99088.1"/>
    <property type="molecule type" value="Genomic_DNA"/>
</dbReference>
<dbReference type="Proteomes" id="UP000663908">
    <property type="component" value="Chromosome"/>
</dbReference>
<proteinExistence type="predicted"/>
<evidence type="ECO:0000313" key="3">
    <source>
        <dbReference type="Proteomes" id="UP000663908"/>
    </source>
</evidence>
<name>A0ABX7TTX0_STRCY</name>
<feature type="compositionally biased region" description="Pro residues" evidence="1">
    <location>
        <begin position="74"/>
        <end position="84"/>
    </location>
</feature>
<reference evidence="2 3" key="1">
    <citation type="submission" date="2021-03" db="EMBL/GenBank/DDBJ databases">
        <title>Complete genome sequence of Streptomyces cyanogenus S136, producer of anticancer angucycline landomycin A.</title>
        <authorList>
            <person name="Hrab P."/>
            <person name="Ruckert C."/>
            <person name="Busche T."/>
            <person name="Ostash I."/>
            <person name="Kalinowski J."/>
            <person name="Fedorenko V."/>
            <person name="Yushchuk O."/>
            <person name="Ostash B."/>
        </authorList>
    </citation>
    <scope>NUCLEOTIDE SEQUENCE [LARGE SCALE GENOMIC DNA]</scope>
    <source>
        <strain evidence="2 3">S136</strain>
    </source>
</reference>
<evidence type="ECO:0000256" key="1">
    <source>
        <dbReference type="SAM" id="MobiDB-lite"/>
    </source>
</evidence>
<evidence type="ECO:0000313" key="2">
    <source>
        <dbReference type="EMBL" id="QTD99088.1"/>
    </source>
</evidence>
<organism evidence="2 3">
    <name type="scientific">Streptomyces cyanogenus</name>
    <dbReference type="NCBI Taxonomy" id="80860"/>
    <lineage>
        <taxon>Bacteria</taxon>
        <taxon>Bacillati</taxon>
        <taxon>Actinomycetota</taxon>
        <taxon>Actinomycetes</taxon>
        <taxon>Kitasatosporales</taxon>
        <taxon>Streptomycetaceae</taxon>
        <taxon>Streptomyces</taxon>
    </lineage>
</organism>
<feature type="region of interest" description="Disordered" evidence="1">
    <location>
        <begin position="1"/>
        <end position="96"/>
    </location>
</feature>
<protein>
    <submittedName>
        <fullName evidence="2">Uncharacterized protein</fullName>
    </submittedName>
</protein>
<dbReference type="RefSeq" id="WP_208032727.1">
    <property type="nucleotide sequence ID" value="NZ_CP071839.1"/>
</dbReference>
<accession>A0ABX7TTX0</accession>